<evidence type="ECO:0000313" key="4">
    <source>
        <dbReference type="Proteomes" id="UP000317093"/>
    </source>
</evidence>
<evidence type="ECO:0000256" key="1">
    <source>
        <dbReference type="SAM" id="Coils"/>
    </source>
</evidence>
<organism evidence="3 4">
    <name type="scientific">Kolteria novifilia</name>
    <dbReference type="NCBI Taxonomy" id="2527975"/>
    <lineage>
        <taxon>Bacteria</taxon>
        <taxon>Pseudomonadati</taxon>
        <taxon>Planctomycetota</taxon>
        <taxon>Planctomycetia</taxon>
        <taxon>Kolteriales</taxon>
        <taxon>Kolteriaceae</taxon>
        <taxon>Kolteria</taxon>
    </lineage>
</organism>
<protein>
    <submittedName>
        <fullName evidence="3">Uncharacterized protein</fullName>
    </submittedName>
</protein>
<feature type="coiled-coil region" evidence="1">
    <location>
        <begin position="44"/>
        <end position="101"/>
    </location>
</feature>
<feature type="transmembrane region" description="Helical" evidence="2">
    <location>
        <begin position="12"/>
        <end position="33"/>
    </location>
</feature>
<keyword evidence="2" id="KW-1133">Transmembrane helix</keyword>
<accession>A0A518B5W2</accession>
<evidence type="ECO:0000313" key="3">
    <source>
        <dbReference type="EMBL" id="QDU62369.1"/>
    </source>
</evidence>
<dbReference type="RefSeq" id="WP_145259074.1">
    <property type="nucleotide sequence ID" value="NZ_CP036279.1"/>
</dbReference>
<dbReference type="EMBL" id="CP036279">
    <property type="protein sequence ID" value="QDU62369.1"/>
    <property type="molecule type" value="Genomic_DNA"/>
</dbReference>
<name>A0A518B5W2_9BACT</name>
<sequence length="221" mass="25359">MSPQTTRVATIGIFVMAILLAVESVVIGGAAYWRVSTLTALAEKDAYRALDEALTTENEDLKEEIKEGVENAAPKVAQVVSEQIKEEIPALRQQLERVIARQSERGMEQVRAYSAEQFRELVRNNKAWFKEQIETVRNLPDDTKEYVLKLEADVEKRLNIDLEKQAKQITSTQRMLNDHLERLQSDAPLEPEEMLERRMIEILRAYQVQLQSEEEVSRSSS</sequence>
<keyword evidence="2" id="KW-0472">Membrane</keyword>
<dbReference type="OrthoDB" id="273411at2"/>
<dbReference type="AlphaFoldDB" id="A0A518B5W2"/>
<evidence type="ECO:0000256" key="2">
    <source>
        <dbReference type="SAM" id="Phobius"/>
    </source>
</evidence>
<gene>
    <name evidence="3" type="ORF">Pan216_32360</name>
</gene>
<keyword evidence="2" id="KW-0812">Transmembrane</keyword>
<dbReference type="Proteomes" id="UP000317093">
    <property type="component" value="Chromosome"/>
</dbReference>
<keyword evidence="1" id="KW-0175">Coiled coil</keyword>
<dbReference type="KEGG" id="knv:Pan216_32360"/>
<proteinExistence type="predicted"/>
<reference evidence="3 4" key="1">
    <citation type="submission" date="2019-02" db="EMBL/GenBank/DDBJ databases">
        <title>Deep-cultivation of Planctomycetes and their phenomic and genomic characterization uncovers novel biology.</title>
        <authorList>
            <person name="Wiegand S."/>
            <person name="Jogler M."/>
            <person name="Boedeker C."/>
            <person name="Pinto D."/>
            <person name="Vollmers J."/>
            <person name="Rivas-Marin E."/>
            <person name="Kohn T."/>
            <person name="Peeters S.H."/>
            <person name="Heuer A."/>
            <person name="Rast P."/>
            <person name="Oberbeckmann S."/>
            <person name="Bunk B."/>
            <person name="Jeske O."/>
            <person name="Meyerdierks A."/>
            <person name="Storesund J.E."/>
            <person name="Kallscheuer N."/>
            <person name="Luecker S."/>
            <person name="Lage O.M."/>
            <person name="Pohl T."/>
            <person name="Merkel B.J."/>
            <person name="Hornburger P."/>
            <person name="Mueller R.-W."/>
            <person name="Bruemmer F."/>
            <person name="Labrenz M."/>
            <person name="Spormann A.M."/>
            <person name="Op den Camp H."/>
            <person name="Overmann J."/>
            <person name="Amann R."/>
            <person name="Jetten M.S.M."/>
            <person name="Mascher T."/>
            <person name="Medema M.H."/>
            <person name="Devos D.P."/>
            <person name="Kaster A.-K."/>
            <person name="Ovreas L."/>
            <person name="Rohde M."/>
            <person name="Galperin M.Y."/>
            <person name="Jogler C."/>
        </authorList>
    </citation>
    <scope>NUCLEOTIDE SEQUENCE [LARGE SCALE GENOMIC DNA]</scope>
    <source>
        <strain evidence="3 4">Pan216</strain>
    </source>
</reference>
<keyword evidence="4" id="KW-1185">Reference proteome</keyword>